<dbReference type="InterPro" id="IPR005247">
    <property type="entry name" value="YbhB_YbcL/LppC-like"/>
</dbReference>
<sequence>MPLFIADLAVSSPDIENLGAIPLNFTADGGNDTPSIEISGAPEGTVELALIVNDPDAPLAQGFTHWVVYGIAPDATTLDLSAPGVRVAPNGAGQAAYFGPQPPVGHGVHHYFFFLYALGTPVEGDPSREEFLATYADSIIEQARFVGTFRRD</sequence>
<comment type="similarity">
    <text evidence="1">Belongs to the UPF0098 family.</text>
</comment>
<dbReference type="AlphaFoldDB" id="A0A444Q695"/>
<evidence type="ECO:0000313" key="2">
    <source>
        <dbReference type="EMBL" id="RWZ59349.1"/>
    </source>
</evidence>
<dbReference type="RefSeq" id="WP_128499919.1">
    <property type="nucleotide sequence ID" value="NZ_RZNC01000005.1"/>
</dbReference>
<gene>
    <name evidence="2" type="ORF">ELQ92_13940</name>
</gene>
<dbReference type="Gene3D" id="3.90.280.10">
    <property type="entry name" value="PEBP-like"/>
    <property type="match status" value="1"/>
</dbReference>
<keyword evidence="3" id="KW-1185">Reference proteome</keyword>
<dbReference type="InterPro" id="IPR036610">
    <property type="entry name" value="PEBP-like_sf"/>
</dbReference>
<dbReference type="InterPro" id="IPR008914">
    <property type="entry name" value="PEBP"/>
</dbReference>
<dbReference type="Pfam" id="PF01161">
    <property type="entry name" value="PBP"/>
    <property type="match status" value="1"/>
</dbReference>
<dbReference type="PANTHER" id="PTHR30289">
    <property type="entry name" value="UNCHARACTERIZED PROTEIN YBCL-RELATED"/>
    <property type="match status" value="1"/>
</dbReference>
<dbReference type="NCBIfam" id="TIGR00481">
    <property type="entry name" value="YbhB/YbcL family Raf kinase inhibitor-like protein"/>
    <property type="match status" value="1"/>
</dbReference>
<name>A0A444Q695_9MICO</name>
<dbReference type="Proteomes" id="UP000288603">
    <property type="component" value="Unassembled WGS sequence"/>
</dbReference>
<accession>A0A444Q695</accession>
<comment type="caution">
    <text evidence="2">The sequence shown here is derived from an EMBL/GenBank/DDBJ whole genome shotgun (WGS) entry which is preliminary data.</text>
</comment>
<protein>
    <submittedName>
        <fullName evidence="2">YbhB/YbcL family Raf kinase inhibitor-like protein</fullName>
    </submittedName>
</protein>
<dbReference type="SUPFAM" id="SSF49777">
    <property type="entry name" value="PEBP-like"/>
    <property type="match status" value="1"/>
</dbReference>
<evidence type="ECO:0000313" key="3">
    <source>
        <dbReference type="Proteomes" id="UP000288603"/>
    </source>
</evidence>
<organism evidence="2 3">
    <name type="scientific">Labedella populi</name>
    <dbReference type="NCBI Taxonomy" id="2498850"/>
    <lineage>
        <taxon>Bacteria</taxon>
        <taxon>Bacillati</taxon>
        <taxon>Actinomycetota</taxon>
        <taxon>Actinomycetes</taxon>
        <taxon>Micrococcales</taxon>
        <taxon>Microbacteriaceae</taxon>
        <taxon>Labedella</taxon>
    </lineage>
</organism>
<reference evidence="2 3" key="1">
    <citation type="submission" date="2018-12" db="EMBL/GenBank/DDBJ databases">
        <authorList>
            <person name="Li F."/>
        </authorList>
    </citation>
    <scope>NUCLEOTIDE SEQUENCE [LARGE SCALE GENOMIC DNA]</scope>
    <source>
        <strain evidence="2 3">8H24J-4-2</strain>
    </source>
</reference>
<proteinExistence type="inferred from homology"/>
<dbReference type="CDD" id="cd00865">
    <property type="entry name" value="PEBP_bact_arch"/>
    <property type="match status" value="1"/>
</dbReference>
<dbReference type="OrthoDB" id="9797506at2"/>
<dbReference type="PANTHER" id="PTHR30289:SF1">
    <property type="entry name" value="PEBP (PHOSPHATIDYLETHANOLAMINE-BINDING PROTEIN) FAMILY PROTEIN"/>
    <property type="match status" value="1"/>
</dbReference>
<dbReference type="EMBL" id="RZNC01000005">
    <property type="protein sequence ID" value="RWZ59349.1"/>
    <property type="molecule type" value="Genomic_DNA"/>
</dbReference>
<evidence type="ECO:0000256" key="1">
    <source>
        <dbReference type="ARBA" id="ARBA00007120"/>
    </source>
</evidence>